<dbReference type="RefSeq" id="WP_205185478.1">
    <property type="nucleotide sequence ID" value="NZ_JAFBFC010000002.1"/>
</dbReference>
<evidence type="ECO:0000313" key="7">
    <source>
        <dbReference type="Proteomes" id="UP000809829"/>
    </source>
</evidence>
<keyword evidence="3 5" id="KW-1133">Transmembrane helix</keyword>
<evidence type="ECO:0000256" key="1">
    <source>
        <dbReference type="ARBA" id="ARBA00004141"/>
    </source>
</evidence>
<comment type="caution">
    <text evidence="6">The sequence shown here is derived from an EMBL/GenBank/DDBJ whole genome shotgun (WGS) entry which is preliminary data.</text>
</comment>
<dbReference type="InterPro" id="IPR003339">
    <property type="entry name" value="ABC/ECF_trnsptr_transmembrane"/>
</dbReference>
<feature type="transmembrane region" description="Helical" evidence="5">
    <location>
        <begin position="53"/>
        <end position="74"/>
    </location>
</feature>
<dbReference type="Proteomes" id="UP000809829">
    <property type="component" value="Unassembled WGS sequence"/>
</dbReference>
<evidence type="ECO:0000256" key="5">
    <source>
        <dbReference type="SAM" id="Phobius"/>
    </source>
</evidence>
<evidence type="ECO:0000256" key="2">
    <source>
        <dbReference type="ARBA" id="ARBA00022692"/>
    </source>
</evidence>
<feature type="transmembrane region" description="Helical" evidence="5">
    <location>
        <begin position="105"/>
        <end position="124"/>
    </location>
</feature>
<organism evidence="6 7">
    <name type="scientific">Priestia iocasae</name>
    <dbReference type="NCBI Taxonomy" id="2291674"/>
    <lineage>
        <taxon>Bacteria</taxon>
        <taxon>Bacillati</taxon>
        <taxon>Bacillota</taxon>
        <taxon>Bacilli</taxon>
        <taxon>Bacillales</taxon>
        <taxon>Bacillaceae</taxon>
        <taxon>Priestia</taxon>
    </lineage>
</organism>
<feature type="transmembrane region" description="Helical" evidence="5">
    <location>
        <begin position="32"/>
        <end position="48"/>
    </location>
</feature>
<dbReference type="InterPro" id="IPR052770">
    <property type="entry name" value="Cobalt_transport_CbiQ"/>
</dbReference>
<feature type="transmembrane region" description="Helical" evidence="5">
    <location>
        <begin position="231"/>
        <end position="256"/>
    </location>
</feature>
<protein>
    <submittedName>
        <fullName evidence="6">Energy-coupling factor transport system permease protein</fullName>
    </submittedName>
</protein>
<keyword evidence="4 5" id="KW-0472">Membrane</keyword>
<keyword evidence="7" id="KW-1185">Reference proteome</keyword>
<gene>
    <name evidence="6" type="ORF">JOC83_001292</name>
</gene>
<sequence>MLLDHINPSIKAGTVVLCVLLISLFFDPMTPLFFFIWTVGVTFLFANVSVKKWLLFFSPFLLVALGYVWTTLLFPNMSDVENSTVFFEWGFLTFTYEGLQKGLGLALRVLSFASLSLLFIFTTCKTQFILSLMQQCKMPPKLAYGILAGYRFLPLMKEELQTIQNAQRIRGVGRVRSVRGKAQQLKRYIIPLLASAIRKAERTALAMESKGFTGHKNRTFYRNLTVSAKDWLFVSMMLLGIALSAFLSLQLGTLIFL</sequence>
<comment type="subcellular location">
    <subcellularLocation>
        <location evidence="1">Membrane</location>
        <topology evidence="1">Multi-pass membrane protein</topology>
    </subcellularLocation>
</comment>
<proteinExistence type="predicted"/>
<reference evidence="6 7" key="1">
    <citation type="submission" date="2021-01" db="EMBL/GenBank/DDBJ databases">
        <title>Genomic Encyclopedia of Type Strains, Phase IV (KMG-IV): sequencing the most valuable type-strain genomes for metagenomic binning, comparative biology and taxonomic classification.</title>
        <authorList>
            <person name="Goeker M."/>
        </authorList>
    </citation>
    <scope>NUCLEOTIDE SEQUENCE [LARGE SCALE GENOMIC DNA]</scope>
    <source>
        <strain evidence="6 7">DSM 104297</strain>
    </source>
</reference>
<accession>A0ABS2QT42</accession>
<evidence type="ECO:0000256" key="4">
    <source>
        <dbReference type="ARBA" id="ARBA00023136"/>
    </source>
</evidence>
<dbReference type="EMBL" id="JAFBFC010000002">
    <property type="protein sequence ID" value="MBM7702458.1"/>
    <property type="molecule type" value="Genomic_DNA"/>
</dbReference>
<keyword evidence="2 5" id="KW-0812">Transmembrane</keyword>
<evidence type="ECO:0000313" key="6">
    <source>
        <dbReference type="EMBL" id="MBM7702458.1"/>
    </source>
</evidence>
<evidence type="ECO:0000256" key="3">
    <source>
        <dbReference type="ARBA" id="ARBA00022989"/>
    </source>
</evidence>
<dbReference type="PANTHER" id="PTHR43723">
    <property type="entry name" value="COBALT TRANSPORT PROTEIN CBIQ"/>
    <property type="match status" value="1"/>
</dbReference>
<name>A0ABS2QT42_9BACI</name>
<dbReference type="Pfam" id="PF02361">
    <property type="entry name" value="CbiQ"/>
    <property type="match status" value="1"/>
</dbReference>
<dbReference type="CDD" id="cd16914">
    <property type="entry name" value="EcfT"/>
    <property type="match status" value="1"/>
</dbReference>
<dbReference type="PANTHER" id="PTHR43723:SF1">
    <property type="entry name" value="COBALT TRANSPORT PROTEIN CBIQ"/>
    <property type="match status" value="1"/>
</dbReference>